<evidence type="ECO:0000259" key="1">
    <source>
        <dbReference type="PROSITE" id="PS51186"/>
    </source>
</evidence>
<dbReference type="AlphaFoldDB" id="A0A6C0AX66"/>
<dbReference type="PANTHER" id="PTHR13355">
    <property type="entry name" value="GLUCOSAMINE 6-PHOSPHATE N-ACETYLTRANSFERASE"/>
    <property type="match status" value="1"/>
</dbReference>
<dbReference type="InterPro" id="IPR016181">
    <property type="entry name" value="Acyl_CoA_acyltransferase"/>
</dbReference>
<dbReference type="InterPro" id="IPR039143">
    <property type="entry name" value="GNPNAT1-like"/>
</dbReference>
<dbReference type="SUPFAM" id="SSF55729">
    <property type="entry name" value="Acyl-CoA N-acyltransferases (Nat)"/>
    <property type="match status" value="1"/>
</dbReference>
<proteinExistence type="predicted"/>
<dbReference type="CDD" id="cd04301">
    <property type="entry name" value="NAT_SF"/>
    <property type="match status" value="1"/>
</dbReference>
<dbReference type="Pfam" id="PF00583">
    <property type="entry name" value="Acetyltransf_1"/>
    <property type="match status" value="1"/>
</dbReference>
<dbReference type="GO" id="GO:0004343">
    <property type="term" value="F:glucosamine 6-phosphate N-acetyltransferase activity"/>
    <property type="evidence" value="ECO:0007669"/>
    <property type="project" value="TreeGrafter"/>
</dbReference>
<evidence type="ECO:0000313" key="2">
    <source>
        <dbReference type="EMBL" id="QHS84549.1"/>
    </source>
</evidence>
<dbReference type="InterPro" id="IPR000182">
    <property type="entry name" value="GNAT_dom"/>
</dbReference>
<name>A0A6C0AX66_9ZZZZ</name>
<protein>
    <recommendedName>
        <fullName evidence="1">N-acetyltransferase domain-containing protein</fullName>
    </recommendedName>
</protein>
<dbReference type="PANTHER" id="PTHR13355:SF11">
    <property type="entry name" value="GLUCOSAMINE 6-PHOSPHATE N-ACETYLTRANSFERASE"/>
    <property type="match status" value="1"/>
</dbReference>
<feature type="domain" description="N-acetyltransferase" evidence="1">
    <location>
        <begin position="10"/>
        <end position="146"/>
    </location>
</feature>
<dbReference type="Gene3D" id="3.40.630.30">
    <property type="match status" value="1"/>
</dbReference>
<accession>A0A6C0AX66</accession>
<sequence length="146" mass="16887">MFKITPISLLCNTNYTQKDVLFVLSTLTDCSPIEAKKWGEIINNLPNNHHIFTYTLDNKLIGMITVIIEQKLIHSALSVAHIEDLVILPDYRRHGIGKQLLDFAKTFAKNNNCYKIILNCDKKLIPFYEKNDFVEKAVQMRFNLTD</sequence>
<dbReference type="PROSITE" id="PS51186">
    <property type="entry name" value="GNAT"/>
    <property type="match status" value="1"/>
</dbReference>
<dbReference type="EMBL" id="MN738809">
    <property type="protein sequence ID" value="QHS84549.1"/>
    <property type="molecule type" value="Genomic_DNA"/>
</dbReference>
<organism evidence="2">
    <name type="scientific">viral metagenome</name>
    <dbReference type="NCBI Taxonomy" id="1070528"/>
    <lineage>
        <taxon>unclassified sequences</taxon>
        <taxon>metagenomes</taxon>
        <taxon>organismal metagenomes</taxon>
    </lineage>
</organism>
<reference evidence="2" key="1">
    <citation type="journal article" date="2020" name="Nature">
        <title>Giant virus diversity and host interactions through global metagenomics.</title>
        <authorList>
            <person name="Schulz F."/>
            <person name="Roux S."/>
            <person name="Paez-Espino D."/>
            <person name="Jungbluth S."/>
            <person name="Walsh D.A."/>
            <person name="Denef V.J."/>
            <person name="McMahon K.D."/>
            <person name="Konstantinidis K.T."/>
            <person name="Eloe-Fadrosh E.A."/>
            <person name="Kyrpides N.C."/>
            <person name="Woyke T."/>
        </authorList>
    </citation>
    <scope>NUCLEOTIDE SEQUENCE</scope>
    <source>
        <strain evidence="2">GVMAG-S-ERX556022-25</strain>
    </source>
</reference>